<gene>
    <name evidence="5" type="primary">LOC102805002</name>
</gene>
<dbReference type="PROSITE" id="PS50004">
    <property type="entry name" value="C2"/>
    <property type="match status" value="2"/>
</dbReference>
<keyword evidence="2" id="KW-0472">Membrane</keyword>
<accession>A0ABM0M1Z7</accession>
<dbReference type="CDD" id="cd00276">
    <property type="entry name" value="C2B_Synaptotagmin"/>
    <property type="match status" value="1"/>
</dbReference>
<dbReference type="InterPro" id="IPR035892">
    <property type="entry name" value="C2_domain_sf"/>
</dbReference>
<sequence>MKMVNDTDSLEARPAVTGDIPTPIILGTVSAIIFIVLLLIFIYYILKLKKKQKSYTFAMTPKPRITSAIIKMDNPPMPFLVPSLSNPEFAITKEYHNKRYKRRFSIEPIRMQLPLDELKLQDYQQRKGKENVSPSKYGLGKICFSVFFVKQCEQLTVTLLEAVHLPAQNMRGSADPYVKIVLLPDKRRKQFTKVHRKTLNPRFDETFKFNLPPEGLKSRTLQMVVYDFDRFSRPAVVGHVAFPLKQVDFKAPDNGKQFIWKNITNIIPNELKRGELLVSLTYLPNAKRLNVVVLKAKEVHNSNSAKITANEYLIVEVNMVMSGRVVKSKRTSRVKGTSNPEFDEAFSMFLARKDTDKTCIVITMMHQRGTGLFKCSKPIGRTVIGPFMYSTDNGLLHWDAAMQAQRSSVAQWHTLV</sequence>
<dbReference type="Gene3D" id="2.60.40.150">
    <property type="entry name" value="C2 domain"/>
    <property type="match status" value="2"/>
</dbReference>
<protein>
    <submittedName>
        <fullName evidence="5">Synaptotagmin-3-like</fullName>
    </submittedName>
</protein>
<dbReference type="PRINTS" id="PR00360">
    <property type="entry name" value="C2DOMAIN"/>
</dbReference>
<feature type="domain" description="C2" evidence="3">
    <location>
        <begin position="272"/>
        <end position="399"/>
    </location>
</feature>
<organism evidence="4 5">
    <name type="scientific">Saccoglossus kowalevskii</name>
    <name type="common">Acorn worm</name>
    <dbReference type="NCBI Taxonomy" id="10224"/>
    <lineage>
        <taxon>Eukaryota</taxon>
        <taxon>Metazoa</taxon>
        <taxon>Hemichordata</taxon>
        <taxon>Enteropneusta</taxon>
        <taxon>Harrimaniidae</taxon>
        <taxon>Saccoglossus</taxon>
    </lineage>
</organism>
<dbReference type="InterPro" id="IPR001565">
    <property type="entry name" value="Synaptotagmin"/>
</dbReference>
<dbReference type="SMART" id="SM00239">
    <property type="entry name" value="C2"/>
    <property type="match status" value="2"/>
</dbReference>
<keyword evidence="1" id="KW-0677">Repeat</keyword>
<name>A0ABM0M1Z7_SACKO</name>
<evidence type="ECO:0000256" key="2">
    <source>
        <dbReference type="SAM" id="Phobius"/>
    </source>
</evidence>
<dbReference type="GeneID" id="102805002"/>
<reference evidence="5" key="1">
    <citation type="submission" date="2025-08" db="UniProtKB">
        <authorList>
            <consortium name="RefSeq"/>
        </authorList>
    </citation>
    <scope>IDENTIFICATION</scope>
    <source>
        <tissue evidence="5">Testes</tissue>
    </source>
</reference>
<dbReference type="Pfam" id="PF00168">
    <property type="entry name" value="C2"/>
    <property type="match status" value="2"/>
</dbReference>
<dbReference type="RefSeq" id="XP_006814038.1">
    <property type="nucleotide sequence ID" value="XM_006813975.1"/>
</dbReference>
<dbReference type="PANTHER" id="PTHR10024:SF374">
    <property type="entry name" value="C2 DOMAIN-CONTAINING PROTEIN"/>
    <property type="match status" value="1"/>
</dbReference>
<feature type="transmembrane region" description="Helical" evidence="2">
    <location>
        <begin position="20"/>
        <end position="46"/>
    </location>
</feature>
<dbReference type="PRINTS" id="PR00399">
    <property type="entry name" value="SYNAPTOTAGMN"/>
</dbReference>
<keyword evidence="4" id="KW-1185">Reference proteome</keyword>
<proteinExistence type="predicted"/>
<evidence type="ECO:0000313" key="4">
    <source>
        <dbReference type="Proteomes" id="UP000694865"/>
    </source>
</evidence>
<dbReference type="Proteomes" id="UP000694865">
    <property type="component" value="Unplaced"/>
</dbReference>
<evidence type="ECO:0000259" key="3">
    <source>
        <dbReference type="PROSITE" id="PS50004"/>
    </source>
</evidence>
<feature type="domain" description="C2" evidence="3">
    <location>
        <begin position="138"/>
        <end position="261"/>
    </location>
</feature>
<keyword evidence="2" id="KW-1133">Transmembrane helix</keyword>
<dbReference type="SUPFAM" id="SSF49562">
    <property type="entry name" value="C2 domain (Calcium/lipid-binding domain, CaLB)"/>
    <property type="match status" value="2"/>
</dbReference>
<dbReference type="PANTHER" id="PTHR10024">
    <property type="entry name" value="SYNAPTOTAGMIN"/>
    <property type="match status" value="1"/>
</dbReference>
<evidence type="ECO:0000313" key="5">
    <source>
        <dbReference type="RefSeq" id="XP_006814038.1"/>
    </source>
</evidence>
<evidence type="ECO:0000256" key="1">
    <source>
        <dbReference type="ARBA" id="ARBA00022737"/>
    </source>
</evidence>
<dbReference type="InterPro" id="IPR000008">
    <property type="entry name" value="C2_dom"/>
</dbReference>
<keyword evidence="2" id="KW-0812">Transmembrane</keyword>